<keyword evidence="5" id="KW-0560">Oxidoreductase</keyword>
<accession>A0A1F4S8G3</accession>
<dbReference type="PRINTS" id="PR01437">
    <property type="entry name" value="NUOXDRDTASE4"/>
</dbReference>
<keyword evidence="4 8" id="KW-1133">Transmembrane helix</keyword>
<feature type="transmembrane region" description="Helical" evidence="8">
    <location>
        <begin position="598"/>
        <end position="616"/>
    </location>
</feature>
<keyword evidence="6 8" id="KW-0472">Membrane</keyword>
<feature type="transmembrane region" description="Helical" evidence="8">
    <location>
        <begin position="362"/>
        <end position="393"/>
    </location>
</feature>
<dbReference type="GO" id="GO:0042773">
    <property type="term" value="P:ATP synthesis coupled electron transport"/>
    <property type="evidence" value="ECO:0007669"/>
    <property type="project" value="InterPro"/>
</dbReference>
<evidence type="ECO:0000256" key="2">
    <source>
        <dbReference type="ARBA" id="ARBA00022475"/>
    </source>
</evidence>
<evidence type="ECO:0000256" key="8">
    <source>
        <dbReference type="SAM" id="Phobius"/>
    </source>
</evidence>
<evidence type="ECO:0000313" key="11">
    <source>
        <dbReference type="Proteomes" id="UP000177905"/>
    </source>
</evidence>
<proteinExistence type="predicted"/>
<keyword evidence="3 7" id="KW-0812">Transmembrane</keyword>
<sequence>MSALCFASFFPCDPLSLFFVFVILIISFPSLVFSIGYLKNEYSSRKIALSWILSLGFIFSMLGVVTTNNGFFFLIMWELMSLISYFLVVFDSKKSKSIQAGTIYIIMTHIGTTFITAAILMLFNYSKSFDFIAMKNAVELIPSGTKNLIFLFLLIGFGTKAGIVPLHIWLPYAHPQAPSHISSIMSGVMIKTAIYGLLRFVFIILGIHNLWWGVLVVILAAISCLVGVIYALIEHDMKKLLAYHSVENIGIILLGIGASMIFLKMDIPSLAILSLIAGLYHLINHAIFKGLLFLCAGSIYKATESLDIEKLGGLIKKMPYTAACFLIGSMAISALPPLNGFVSEWLTLQALFLGALNSSGFFRIFLGIAAASLALTGGLAAACFVKAFGITFLSLSRSKKAEEAVEVPFSMKFSMVFLSLLAVLFGLLAVPIVKYLSHLSQYITNIHLNTSFALNNFTLITQSKNPIYLSTPLILILFLLIIATAYFIIRRALPFQKVLINKTWDCGYYNLTPRCEPRFPNRGEYTATGFSKPFRLAFSFFLLPQTKTEKIKDSFYHTTSFKHEISTTPFFNKYIYSPILYLIMKTAKVTRKLQSGSINVYIAYIFATILLLIIFMEKF</sequence>
<feature type="transmembrane region" description="Helical" evidence="8">
    <location>
        <begin position="102"/>
        <end position="125"/>
    </location>
</feature>
<dbReference type="InterPro" id="IPR003918">
    <property type="entry name" value="NADH_UbQ_OxRdtase"/>
</dbReference>
<dbReference type="GO" id="GO:0016491">
    <property type="term" value="F:oxidoreductase activity"/>
    <property type="evidence" value="ECO:0007669"/>
    <property type="project" value="UniProtKB-KW"/>
</dbReference>
<comment type="subcellular location">
    <subcellularLocation>
        <location evidence="1">Cell membrane</location>
        <topology evidence="1">Multi-pass membrane protein</topology>
    </subcellularLocation>
    <subcellularLocation>
        <location evidence="7">Membrane</location>
        <topology evidence="7">Multi-pass membrane protein</topology>
    </subcellularLocation>
</comment>
<evidence type="ECO:0000256" key="6">
    <source>
        <dbReference type="ARBA" id="ARBA00023136"/>
    </source>
</evidence>
<dbReference type="EMBL" id="MEUA01000004">
    <property type="protein sequence ID" value="OGC16704.1"/>
    <property type="molecule type" value="Genomic_DNA"/>
</dbReference>
<dbReference type="Proteomes" id="UP000177905">
    <property type="component" value="Unassembled WGS sequence"/>
</dbReference>
<evidence type="ECO:0000259" key="9">
    <source>
        <dbReference type="Pfam" id="PF00361"/>
    </source>
</evidence>
<dbReference type="AlphaFoldDB" id="A0A1F4S8G3"/>
<evidence type="ECO:0000256" key="1">
    <source>
        <dbReference type="ARBA" id="ARBA00004651"/>
    </source>
</evidence>
<protein>
    <recommendedName>
        <fullName evidence="9">NADH:quinone oxidoreductase/Mrp antiporter transmembrane domain-containing protein</fullName>
    </recommendedName>
</protein>
<feature type="transmembrane region" description="Helical" evidence="8">
    <location>
        <begin position="184"/>
        <end position="205"/>
    </location>
</feature>
<feature type="domain" description="NADH:quinone oxidoreductase/Mrp antiporter transmembrane" evidence="9">
    <location>
        <begin position="71"/>
        <end position="354"/>
    </location>
</feature>
<evidence type="ECO:0000256" key="5">
    <source>
        <dbReference type="ARBA" id="ARBA00023002"/>
    </source>
</evidence>
<feature type="transmembrane region" description="Helical" evidence="8">
    <location>
        <begin position="71"/>
        <end position="90"/>
    </location>
</feature>
<dbReference type="GO" id="GO:0008137">
    <property type="term" value="F:NADH dehydrogenase (ubiquinone) activity"/>
    <property type="evidence" value="ECO:0007669"/>
    <property type="project" value="InterPro"/>
</dbReference>
<feature type="transmembrane region" description="Helical" evidence="8">
    <location>
        <begin position="413"/>
        <end position="433"/>
    </location>
</feature>
<dbReference type="Pfam" id="PF00361">
    <property type="entry name" value="Proton_antipo_M"/>
    <property type="match status" value="1"/>
</dbReference>
<feature type="transmembrane region" description="Helical" evidence="8">
    <location>
        <begin position="320"/>
        <end position="342"/>
    </location>
</feature>
<gene>
    <name evidence="10" type="ORF">A2290_09335</name>
</gene>
<feature type="transmembrane region" description="Helical" evidence="8">
    <location>
        <begin position="47"/>
        <end position="65"/>
    </location>
</feature>
<feature type="transmembrane region" description="Helical" evidence="8">
    <location>
        <begin position="15"/>
        <end position="35"/>
    </location>
</feature>
<dbReference type="PANTHER" id="PTHR42682">
    <property type="entry name" value="HYDROGENASE-4 COMPONENT F"/>
    <property type="match status" value="1"/>
</dbReference>
<feature type="transmembrane region" description="Helical" evidence="8">
    <location>
        <begin position="240"/>
        <end position="263"/>
    </location>
</feature>
<evidence type="ECO:0000256" key="4">
    <source>
        <dbReference type="ARBA" id="ARBA00022989"/>
    </source>
</evidence>
<evidence type="ECO:0000256" key="7">
    <source>
        <dbReference type="RuleBase" id="RU000320"/>
    </source>
</evidence>
<dbReference type="InterPro" id="IPR001750">
    <property type="entry name" value="ND/Mrp_TM"/>
</dbReference>
<keyword evidence="2" id="KW-1003">Cell membrane</keyword>
<feature type="transmembrane region" description="Helical" evidence="8">
    <location>
        <begin position="467"/>
        <end position="489"/>
    </location>
</feature>
<feature type="transmembrane region" description="Helical" evidence="8">
    <location>
        <begin position="211"/>
        <end position="233"/>
    </location>
</feature>
<comment type="caution">
    <text evidence="10">The sequence shown here is derived from an EMBL/GenBank/DDBJ whole genome shotgun (WGS) entry which is preliminary data.</text>
</comment>
<name>A0A1F4S8G3_UNCSA</name>
<feature type="transmembrane region" description="Helical" evidence="8">
    <location>
        <begin position="148"/>
        <end position="172"/>
    </location>
</feature>
<organism evidence="10 11">
    <name type="scientific">candidate division WOR-1 bacterium RIFOXYB2_FULL_36_35</name>
    <dbReference type="NCBI Taxonomy" id="1802578"/>
    <lineage>
        <taxon>Bacteria</taxon>
        <taxon>Bacillati</taxon>
        <taxon>Saganbacteria</taxon>
    </lineage>
</organism>
<evidence type="ECO:0000313" key="10">
    <source>
        <dbReference type="EMBL" id="OGC16704.1"/>
    </source>
</evidence>
<evidence type="ECO:0000256" key="3">
    <source>
        <dbReference type="ARBA" id="ARBA00022692"/>
    </source>
</evidence>
<dbReference type="PANTHER" id="PTHR42682:SF3">
    <property type="entry name" value="FORMATE HYDROGENLYASE SUBUNIT 3-RELATED"/>
    <property type="match status" value="1"/>
</dbReference>
<dbReference type="GO" id="GO:0005886">
    <property type="term" value="C:plasma membrane"/>
    <property type="evidence" value="ECO:0007669"/>
    <property type="project" value="UniProtKB-SubCell"/>
</dbReference>
<dbReference type="InterPro" id="IPR052175">
    <property type="entry name" value="ComplexI-like_HydComp"/>
</dbReference>
<feature type="transmembrane region" description="Helical" evidence="8">
    <location>
        <begin position="269"/>
        <end position="300"/>
    </location>
</feature>
<reference evidence="10 11" key="1">
    <citation type="journal article" date="2016" name="Nat. Commun.">
        <title>Thousands of microbial genomes shed light on interconnected biogeochemical processes in an aquifer system.</title>
        <authorList>
            <person name="Anantharaman K."/>
            <person name="Brown C.T."/>
            <person name="Hug L.A."/>
            <person name="Sharon I."/>
            <person name="Castelle C.J."/>
            <person name="Probst A.J."/>
            <person name="Thomas B.C."/>
            <person name="Singh A."/>
            <person name="Wilkins M.J."/>
            <person name="Karaoz U."/>
            <person name="Brodie E.L."/>
            <person name="Williams K.H."/>
            <person name="Hubbard S.S."/>
            <person name="Banfield J.F."/>
        </authorList>
    </citation>
    <scope>NUCLEOTIDE SEQUENCE [LARGE SCALE GENOMIC DNA]</scope>
</reference>